<reference evidence="3" key="1">
    <citation type="submission" date="2009-10" db="EMBL/GenBank/DDBJ databases">
        <title>The complete chromosome of Gordonia bronchialis DSM 43247.</title>
        <authorList>
            <consortium name="US DOE Joint Genome Institute (JGI-PGF)"/>
            <person name="Lucas S."/>
            <person name="Copeland A."/>
            <person name="Lapidus A."/>
            <person name="Glavina del Rio T."/>
            <person name="Dalin E."/>
            <person name="Tice H."/>
            <person name="Bruce D."/>
            <person name="Goodwin L."/>
            <person name="Pitluck S."/>
            <person name="Kyrpides N."/>
            <person name="Mavromatis K."/>
            <person name="Ivanova N."/>
            <person name="Ovchinnikova G."/>
            <person name="Saunders E."/>
            <person name="Brettin T."/>
            <person name="Detter J.C."/>
            <person name="Han C."/>
            <person name="Larimer F."/>
            <person name="Land M."/>
            <person name="Hauser L."/>
            <person name="Markowitz V."/>
            <person name="Cheng J.-F."/>
            <person name="Hugenholtz P."/>
            <person name="Woyke T."/>
            <person name="Wu D."/>
            <person name="Jando M."/>
            <person name="Schneider S."/>
            <person name="Goeker M."/>
            <person name="Klenk H.-P."/>
            <person name="Eisen J.A."/>
        </authorList>
    </citation>
    <scope>NUCLEOTIDE SEQUENCE [LARGE SCALE GENOMIC DNA]</scope>
    <source>
        <strain evidence="3">ATCC 25592 / DSM 43247 / BCRC 13721 / JCM 3198 / KCTC 3076 / NBRC 16047 / NCTC 10667</strain>
    </source>
</reference>
<dbReference type="RefSeq" id="WP_012832616.1">
    <property type="nucleotide sequence ID" value="NC_013441.1"/>
</dbReference>
<evidence type="ECO:0000256" key="1">
    <source>
        <dbReference type="SAM" id="MobiDB-lite"/>
    </source>
</evidence>
<dbReference type="eggNOG" id="ENOG5032INZ">
    <property type="taxonomic scope" value="Bacteria"/>
</dbReference>
<dbReference type="HOGENOM" id="CLU_1701768_0_0_11"/>
<protein>
    <submittedName>
        <fullName evidence="2">Uncharacterized protein</fullName>
    </submittedName>
</protein>
<name>D0L2Q4_GORB4</name>
<dbReference type="AlphaFoldDB" id="D0L2Q4"/>
<feature type="region of interest" description="Disordered" evidence="1">
    <location>
        <begin position="47"/>
        <end position="72"/>
    </location>
</feature>
<proteinExistence type="predicted"/>
<reference evidence="2 3" key="2">
    <citation type="journal article" date="2010" name="Stand. Genomic Sci.">
        <title>Complete genome sequence of Gordonia bronchialis type strain (3410).</title>
        <authorList>
            <person name="Ivanova N."/>
            <person name="Sikorski J."/>
            <person name="Jando M."/>
            <person name="Lapidus A."/>
            <person name="Nolan M."/>
            <person name="Lucas S."/>
            <person name="Del Rio T.G."/>
            <person name="Tice H."/>
            <person name="Copeland A."/>
            <person name="Cheng J.F."/>
            <person name="Chen F."/>
            <person name="Bruce D."/>
            <person name="Goodwin L."/>
            <person name="Pitluck S."/>
            <person name="Mavromatis K."/>
            <person name="Ovchinnikova G."/>
            <person name="Pati A."/>
            <person name="Chen A."/>
            <person name="Palaniappan K."/>
            <person name="Land M."/>
            <person name="Hauser L."/>
            <person name="Chang Y.J."/>
            <person name="Jeffries C.D."/>
            <person name="Chain P."/>
            <person name="Saunders E."/>
            <person name="Han C."/>
            <person name="Detter J.C."/>
            <person name="Brettin T."/>
            <person name="Rohde M."/>
            <person name="Goker M."/>
            <person name="Bristow J."/>
            <person name="Eisen J.A."/>
            <person name="Markowitz V."/>
            <person name="Hugenholtz P."/>
            <person name="Klenk H.P."/>
            <person name="Kyrpides N.C."/>
        </authorList>
    </citation>
    <scope>NUCLEOTIDE SEQUENCE [LARGE SCALE GENOMIC DNA]</scope>
    <source>
        <strain evidence="3">ATCC 25592 / DSM 43247 / BCRC 13721 / JCM 3198 / KCTC 3076 / NBRC 16047 / NCTC 10667</strain>
    </source>
</reference>
<evidence type="ECO:0000313" key="3">
    <source>
        <dbReference type="Proteomes" id="UP000001219"/>
    </source>
</evidence>
<sequence>MIGPLVASGHAVADPNGSSDLDPGSLEGLNLDDLNIGDWDFGSLDGSGKPPSVQRCNQKTTSGGQGVTETKYLLGGRGPTSFTLRYETLKQPDEIRVFYQGRLIHNTGYVGDNKNEGTGSARVTVPVGFQDFVTVRVTGPESGTKWSYTVYCPS</sequence>
<dbReference type="KEGG" id="gbr:Gbro_0707"/>
<gene>
    <name evidence="2" type="ordered locus">Gbro_0707</name>
</gene>
<evidence type="ECO:0000313" key="2">
    <source>
        <dbReference type="EMBL" id="ACY20029.1"/>
    </source>
</evidence>
<accession>D0L2Q4</accession>
<keyword evidence="3" id="KW-1185">Reference proteome</keyword>
<organism evidence="2 3">
    <name type="scientific">Gordonia bronchialis (strain ATCC 25592 / DSM 43247 / BCRC 13721 / JCM 3198 / KCTC 3076 / NBRC 16047 / NCTC 10667)</name>
    <name type="common">Rhodococcus bronchialis</name>
    <dbReference type="NCBI Taxonomy" id="526226"/>
    <lineage>
        <taxon>Bacteria</taxon>
        <taxon>Bacillati</taxon>
        <taxon>Actinomycetota</taxon>
        <taxon>Actinomycetes</taxon>
        <taxon>Mycobacteriales</taxon>
        <taxon>Gordoniaceae</taxon>
        <taxon>Gordonia</taxon>
    </lineage>
</organism>
<feature type="region of interest" description="Disordered" evidence="1">
    <location>
        <begin position="1"/>
        <end position="26"/>
    </location>
</feature>
<dbReference type="Proteomes" id="UP000001219">
    <property type="component" value="Chromosome"/>
</dbReference>
<dbReference type="EMBL" id="CP001802">
    <property type="protein sequence ID" value="ACY20029.1"/>
    <property type="molecule type" value="Genomic_DNA"/>
</dbReference>